<dbReference type="Proteomes" id="UP000054721">
    <property type="component" value="Unassembled WGS sequence"/>
</dbReference>
<sequence>MPIEKAENNTVMQDEEEEEMDTTIYLHSIYEKASLSTILGKKTDAAFFVFFSNFVLESSA</sequence>
<proteinExistence type="predicted"/>
<comment type="caution">
    <text evidence="1">The sequence shown here is derived from an EMBL/GenBank/DDBJ whole genome shotgun (WGS) entry which is preliminary data.</text>
</comment>
<dbReference type="EMBL" id="JYDW01000007">
    <property type="protein sequence ID" value="KRZ62677.1"/>
    <property type="molecule type" value="Genomic_DNA"/>
</dbReference>
<accession>A0A0V1LT42</accession>
<organism evidence="1 2">
    <name type="scientific">Trichinella nativa</name>
    <dbReference type="NCBI Taxonomy" id="6335"/>
    <lineage>
        <taxon>Eukaryota</taxon>
        <taxon>Metazoa</taxon>
        <taxon>Ecdysozoa</taxon>
        <taxon>Nematoda</taxon>
        <taxon>Enoplea</taxon>
        <taxon>Dorylaimia</taxon>
        <taxon>Trichinellida</taxon>
        <taxon>Trichinellidae</taxon>
        <taxon>Trichinella</taxon>
    </lineage>
</organism>
<keyword evidence="2" id="KW-1185">Reference proteome</keyword>
<gene>
    <name evidence="1" type="ORF">T02_5972</name>
</gene>
<protein>
    <submittedName>
        <fullName evidence="1">Uncharacterized protein</fullName>
    </submittedName>
</protein>
<dbReference type="AlphaFoldDB" id="A0A0V1LT42"/>
<evidence type="ECO:0000313" key="2">
    <source>
        <dbReference type="Proteomes" id="UP000054721"/>
    </source>
</evidence>
<reference evidence="1 2" key="1">
    <citation type="submission" date="2015-05" db="EMBL/GenBank/DDBJ databases">
        <title>Evolution of Trichinella species and genotypes.</title>
        <authorList>
            <person name="Korhonen P.K."/>
            <person name="Edoardo P."/>
            <person name="Giuseppe L.R."/>
            <person name="Gasser R.B."/>
        </authorList>
    </citation>
    <scope>NUCLEOTIDE SEQUENCE [LARGE SCALE GENOMIC DNA]</scope>
    <source>
        <strain evidence="1">ISS10</strain>
    </source>
</reference>
<name>A0A0V1LT42_9BILA</name>
<evidence type="ECO:0000313" key="1">
    <source>
        <dbReference type="EMBL" id="KRZ62677.1"/>
    </source>
</evidence>